<dbReference type="FunFam" id="3.40.50.2300:FF:000001">
    <property type="entry name" value="DNA-binding response regulator PhoB"/>
    <property type="match status" value="1"/>
</dbReference>
<dbReference type="GO" id="GO:0005829">
    <property type="term" value="C:cytosol"/>
    <property type="evidence" value="ECO:0007669"/>
    <property type="project" value="TreeGrafter"/>
</dbReference>
<evidence type="ECO:0000256" key="3">
    <source>
        <dbReference type="ARBA" id="ARBA00023015"/>
    </source>
</evidence>
<keyword evidence="3" id="KW-0805">Transcription regulation</keyword>
<dbReference type="CDD" id="cd00383">
    <property type="entry name" value="trans_reg_C"/>
    <property type="match status" value="1"/>
</dbReference>
<keyword evidence="4 7" id="KW-0238">DNA-binding</keyword>
<dbReference type="AlphaFoldDB" id="A0A7Y9Z864"/>
<evidence type="ECO:0000256" key="7">
    <source>
        <dbReference type="PROSITE-ProRule" id="PRU01091"/>
    </source>
</evidence>
<feature type="domain" description="Response regulatory" evidence="8">
    <location>
        <begin position="7"/>
        <end position="121"/>
    </location>
</feature>
<dbReference type="InterPro" id="IPR011006">
    <property type="entry name" value="CheY-like_superfamily"/>
</dbReference>
<dbReference type="SMART" id="SM00862">
    <property type="entry name" value="Trans_reg_C"/>
    <property type="match status" value="1"/>
</dbReference>
<dbReference type="GO" id="GO:0000156">
    <property type="term" value="F:phosphorelay response regulator activity"/>
    <property type="evidence" value="ECO:0007669"/>
    <property type="project" value="TreeGrafter"/>
</dbReference>
<dbReference type="SMART" id="SM00448">
    <property type="entry name" value="REC"/>
    <property type="match status" value="1"/>
</dbReference>
<dbReference type="InterPro" id="IPR001867">
    <property type="entry name" value="OmpR/PhoB-type_DNA-bd"/>
</dbReference>
<evidence type="ECO:0000259" key="8">
    <source>
        <dbReference type="PROSITE" id="PS50110"/>
    </source>
</evidence>
<keyword evidence="2" id="KW-0902">Two-component regulatory system</keyword>
<feature type="domain" description="OmpR/PhoB-type" evidence="9">
    <location>
        <begin position="131"/>
        <end position="228"/>
    </location>
</feature>
<dbReference type="InterPro" id="IPR001789">
    <property type="entry name" value="Sig_transdc_resp-reg_receiver"/>
</dbReference>
<evidence type="ECO:0000313" key="11">
    <source>
        <dbReference type="Proteomes" id="UP000547973"/>
    </source>
</evidence>
<evidence type="ECO:0000256" key="1">
    <source>
        <dbReference type="ARBA" id="ARBA00022553"/>
    </source>
</evidence>
<accession>A0A7Y9Z864</accession>
<evidence type="ECO:0000313" key="10">
    <source>
        <dbReference type="EMBL" id="NYI40564.1"/>
    </source>
</evidence>
<dbReference type="Gene3D" id="6.10.250.690">
    <property type="match status" value="1"/>
</dbReference>
<dbReference type="InterPro" id="IPR039420">
    <property type="entry name" value="WalR-like"/>
</dbReference>
<dbReference type="PROSITE" id="PS51755">
    <property type="entry name" value="OMPR_PHOB"/>
    <property type="match status" value="1"/>
</dbReference>
<dbReference type="Gene3D" id="1.10.10.10">
    <property type="entry name" value="Winged helix-like DNA-binding domain superfamily/Winged helix DNA-binding domain"/>
    <property type="match status" value="1"/>
</dbReference>
<reference evidence="10 11" key="1">
    <citation type="submission" date="2020-07" db="EMBL/GenBank/DDBJ databases">
        <title>Sequencing the genomes of 1000 actinobacteria strains.</title>
        <authorList>
            <person name="Klenk H.-P."/>
        </authorList>
    </citation>
    <scope>NUCLEOTIDE SEQUENCE [LARGE SCALE GENOMIC DNA]</scope>
    <source>
        <strain evidence="10 11">DSM 19970</strain>
    </source>
</reference>
<evidence type="ECO:0000256" key="2">
    <source>
        <dbReference type="ARBA" id="ARBA00023012"/>
    </source>
</evidence>
<dbReference type="SUPFAM" id="SSF52172">
    <property type="entry name" value="CheY-like"/>
    <property type="match status" value="1"/>
</dbReference>
<dbReference type="GO" id="GO:0000976">
    <property type="term" value="F:transcription cis-regulatory region binding"/>
    <property type="evidence" value="ECO:0007669"/>
    <property type="project" value="TreeGrafter"/>
</dbReference>
<dbReference type="Proteomes" id="UP000547973">
    <property type="component" value="Unassembled WGS sequence"/>
</dbReference>
<evidence type="ECO:0000259" key="9">
    <source>
        <dbReference type="PROSITE" id="PS51755"/>
    </source>
</evidence>
<feature type="modified residue" description="4-aspartylphosphate" evidence="6">
    <location>
        <position position="56"/>
    </location>
</feature>
<comment type="caution">
    <text evidence="10">The sequence shown here is derived from an EMBL/GenBank/DDBJ whole genome shotgun (WGS) entry which is preliminary data.</text>
</comment>
<dbReference type="PROSITE" id="PS50110">
    <property type="entry name" value="RESPONSE_REGULATORY"/>
    <property type="match status" value="1"/>
</dbReference>
<organism evidence="10 11">
    <name type="scientific">Demequina lutea</name>
    <dbReference type="NCBI Taxonomy" id="431489"/>
    <lineage>
        <taxon>Bacteria</taxon>
        <taxon>Bacillati</taxon>
        <taxon>Actinomycetota</taxon>
        <taxon>Actinomycetes</taxon>
        <taxon>Micrococcales</taxon>
        <taxon>Demequinaceae</taxon>
        <taxon>Demequina</taxon>
    </lineage>
</organism>
<dbReference type="OrthoDB" id="9812490at2"/>
<name>A0A7Y9Z864_9MICO</name>
<keyword evidence="5" id="KW-0804">Transcription</keyword>
<protein>
    <submittedName>
        <fullName evidence="10">Two-component system OmpR family response regulator</fullName>
    </submittedName>
</protein>
<dbReference type="PANTHER" id="PTHR48111">
    <property type="entry name" value="REGULATOR OF RPOS"/>
    <property type="match status" value="1"/>
</dbReference>
<keyword evidence="1 6" id="KW-0597">Phosphoprotein</keyword>
<dbReference type="GO" id="GO:0032993">
    <property type="term" value="C:protein-DNA complex"/>
    <property type="evidence" value="ECO:0007669"/>
    <property type="project" value="TreeGrafter"/>
</dbReference>
<dbReference type="FunFam" id="1.10.10.10:FF:000005">
    <property type="entry name" value="Two-component system response regulator"/>
    <property type="match status" value="1"/>
</dbReference>
<evidence type="ECO:0000256" key="4">
    <source>
        <dbReference type="ARBA" id="ARBA00023125"/>
    </source>
</evidence>
<dbReference type="Pfam" id="PF00072">
    <property type="entry name" value="Response_reg"/>
    <property type="match status" value="1"/>
</dbReference>
<keyword evidence="11" id="KW-1185">Reference proteome</keyword>
<gene>
    <name evidence="10" type="ORF">BKA03_000683</name>
</gene>
<sequence>MAADPTVVLVVDDEPDLRDLLTTSLRFAGFDAVSVASGRAALDTLAERRVDLVVMDVMMPAMDGLTAVRRLRARGDDVPVLFLTAKDEADDVVAGLRVGGDDYVTKPFRLAEVVARIEAILRRSSAATQSDTTIRVADLEIDDDAHEVRRGGHILDLTPTEFALLRYLATNAGRVLSKTQLLAAVWGYDVGDGNLVETYVSYLRRKIDAPFDAPLIHTKRGIGYVVKEPR</sequence>
<evidence type="ECO:0000256" key="5">
    <source>
        <dbReference type="ARBA" id="ARBA00023163"/>
    </source>
</evidence>
<proteinExistence type="predicted"/>
<dbReference type="Pfam" id="PF00486">
    <property type="entry name" value="Trans_reg_C"/>
    <property type="match status" value="1"/>
</dbReference>
<dbReference type="Gene3D" id="3.40.50.2300">
    <property type="match status" value="1"/>
</dbReference>
<dbReference type="PANTHER" id="PTHR48111:SF28">
    <property type="entry name" value="TRANSCRIPTIONAL REGULATORY PROTEIN TCRX-RELATED"/>
    <property type="match status" value="1"/>
</dbReference>
<evidence type="ECO:0000256" key="6">
    <source>
        <dbReference type="PROSITE-ProRule" id="PRU00169"/>
    </source>
</evidence>
<dbReference type="InterPro" id="IPR036388">
    <property type="entry name" value="WH-like_DNA-bd_sf"/>
</dbReference>
<dbReference type="RefSeq" id="WP_062074651.1">
    <property type="nucleotide sequence ID" value="NZ_BBRC01000003.1"/>
</dbReference>
<feature type="DNA-binding region" description="OmpR/PhoB-type" evidence="7">
    <location>
        <begin position="131"/>
        <end position="228"/>
    </location>
</feature>
<dbReference type="EMBL" id="JACBZO010000001">
    <property type="protein sequence ID" value="NYI40564.1"/>
    <property type="molecule type" value="Genomic_DNA"/>
</dbReference>
<dbReference type="GO" id="GO:0006355">
    <property type="term" value="P:regulation of DNA-templated transcription"/>
    <property type="evidence" value="ECO:0007669"/>
    <property type="project" value="InterPro"/>
</dbReference>